<evidence type="ECO:0000256" key="10">
    <source>
        <dbReference type="ARBA" id="ARBA00022842"/>
    </source>
</evidence>
<evidence type="ECO:0000313" key="27">
    <source>
        <dbReference type="Proteomes" id="UP000095380"/>
    </source>
</evidence>
<dbReference type="Proteomes" id="UP000472916">
    <property type="component" value="Unassembled WGS sequence"/>
</dbReference>
<dbReference type="GO" id="GO:0005737">
    <property type="term" value="C:cytoplasm"/>
    <property type="evidence" value="ECO:0007669"/>
    <property type="project" value="UniProtKB-SubCell"/>
</dbReference>
<evidence type="ECO:0000313" key="26">
    <source>
        <dbReference type="EMBL" id="MZK40277.1"/>
    </source>
</evidence>
<dbReference type="SUPFAM" id="SSF54368">
    <property type="entry name" value="Glutamine synthetase, N-terminal domain"/>
    <property type="match status" value="1"/>
</dbReference>
<feature type="binding site" evidence="15">
    <location>
        <position position="315"/>
    </location>
    <ligand>
        <name>ATP</name>
        <dbReference type="ChEBI" id="CHEBI:30616"/>
    </ligand>
</feature>
<keyword evidence="8 15" id="KW-0547">Nucleotide-binding</keyword>
<dbReference type="PROSITE" id="PS51987">
    <property type="entry name" value="GS_CATALYTIC"/>
    <property type="match status" value="1"/>
</dbReference>
<dbReference type="EMBL" id="CYYY01000014">
    <property type="protein sequence ID" value="CUO16896.1"/>
    <property type="molecule type" value="Genomic_DNA"/>
</dbReference>
<feature type="binding site" evidence="15">
    <location>
        <begin position="198"/>
        <end position="200"/>
    </location>
    <ligand>
        <name>ATP</name>
        <dbReference type="ChEBI" id="CHEBI:30616"/>
    </ligand>
</feature>
<evidence type="ECO:0000313" key="30">
    <source>
        <dbReference type="Proteomes" id="UP000449249"/>
    </source>
</evidence>
<feature type="binding site" evidence="16">
    <location>
        <position position="133"/>
    </location>
    <ligand>
        <name>Mg(2+)</name>
        <dbReference type="ChEBI" id="CHEBI:18420"/>
        <label>1</label>
    </ligand>
</feature>
<evidence type="ECO:0000259" key="21">
    <source>
        <dbReference type="PROSITE" id="PS51987"/>
    </source>
</evidence>
<feature type="binding site" evidence="15">
    <location>
        <position position="183"/>
    </location>
    <ligand>
        <name>ATP</name>
        <dbReference type="ChEBI" id="CHEBI:30616"/>
    </ligand>
</feature>
<comment type="subcellular location">
    <subcellularLocation>
        <location evidence="1">Cytoplasm</location>
    </subcellularLocation>
</comment>
<feature type="domain" description="GS catalytic" evidence="21">
    <location>
        <begin position="108"/>
        <end position="443"/>
    </location>
</feature>
<feature type="domain" description="GS beta-grasp" evidence="20">
    <location>
        <begin position="16"/>
        <end position="101"/>
    </location>
</feature>
<dbReference type="InterPro" id="IPR036651">
    <property type="entry name" value="Gln_synt_N_sf"/>
</dbReference>
<protein>
    <recommendedName>
        <fullName evidence="4">Glutamine synthetase</fullName>
        <ecNumber evidence="3">6.3.1.2</ecNumber>
    </recommendedName>
    <alternativeName>
        <fullName evidence="12">Glutamate--ammonia ligase</fullName>
    </alternativeName>
    <alternativeName>
        <fullName evidence="11">Glutamine synthetase I alpha</fullName>
    </alternativeName>
</protein>
<dbReference type="EMBL" id="WWSC01000001">
    <property type="protein sequence ID" value="MZK40277.1"/>
    <property type="molecule type" value="Genomic_DNA"/>
</dbReference>
<comment type="cofactor">
    <cofactor evidence="16">
        <name>Mg(2+)</name>
        <dbReference type="ChEBI" id="CHEBI:18420"/>
    </cofactor>
    <text evidence="16">Binds 2 Mg(2+) ions per subunit.</text>
</comment>
<dbReference type="SMART" id="SM01230">
    <property type="entry name" value="Gln-synt_C"/>
    <property type="match status" value="1"/>
</dbReference>
<evidence type="ECO:0000256" key="2">
    <source>
        <dbReference type="ARBA" id="ARBA00009897"/>
    </source>
</evidence>
<evidence type="ECO:0000313" key="31">
    <source>
        <dbReference type="Proteomes" id="UP000472916"/>
    </source>
</evidence>
<dbReference type="InterPro" id="IPR027302">
    <property type="entry name" value="Gln_synth_N_conserv_site"/>
</dbReference>
<reference evidence="30 31" key="2">
    <citation type="journal article" date="2019" name="Nat. Med.">
        <title>A library of human gut bacterial isolates paired with longitudinal multiomics data enables mechanistic microbiome research.</title>
        <authorList>
            <person name="Poyet M."/>
            <person name="Groussin M."/>
            <person name="Gibbons S.M."/>
            <person name="Avila-Pacheco J."/>
            <person name="Jiang X."/>
            <person name="Kearney S.M."/>
            <person name="Perrotta A.R."/>
            <person name="Berdy B."/>
            <person name="Zhao S."/>
            <person name="Lieberman T.D."/>
            <person name="Swanson P.K."/>
            <person name="Smith M."/>
            <person name="Roesemann S."/>
            <person name="Alexander J.E."/>
            <person name="Rich S.A."/>
            <person name="Livny J."/>
            <person name="Vlamakis H."/>
            <person name="Clish C."/>
            <person name="Bullock K."/>
            <person name="Deik A."/>
            <person name="Scott J."/>
            <person name="Pierce K.A."/>
            <person name="Xavier R.J."/>
            <person name="Alm E.J."/>
        </authorList>
    </citation>
    <scope>NUCLEOTIDE SEQUENCE [LARGE SCALE GENOMIC DNA]</scope>
    <source>
        <strain evidence="25 30">BIOML-A1</strain>
        <strain evidence="26 31">BIOML-A6</strain>
    </source>
</reference>
<dbReference type="PROSITE" id="PS51986">
    <property type="entry name" value="GS_BETA_GRASP"/>
    <property type="match status" value="1"/>
</dbReference>
<feature type="modified residue" description="O-AMP-tyrosine" evidence="17">
    <location>
        <position position="372"/>
    </location>
</feature>
<dbReference type="Proteomes" id="UP000095380">
    <property type="component" value="Unassembled WGS sequence"/>
</dbReference>
<evidence type="ECO:0000256" key="4">
    <source>
        <dbReference type="ARBA" id="ARBA00021364"/>
    </source>
</evidence>
<feature type="binding site" evidence="14">
    <location>
        <position position="303"/>
    </location>
    <ligand>
        <name>L-glutamate</name>
        <dbReference type="ChEBI" id="CHEBI:29985"/>
    </ligand>
</feature>
<dbReference type="PANTHER" id="PTHR43785">
    <property type="entry name" value="GAMMA-GLUTAMYLPUTRESCINE SYNTHETASE"/>
    <property type="match status" value="1"/>
</dbReference>
<keyword evidence="7 16" id="KW-0479">Metal-binding</keyword>
<feature type="binding site" evidence="14">
    <location>
        <position position="297"/>
    </location>
    <ligand>
        <name>L-glutamate</name>
        <dbReference type="ChEBI" id="CHEBI:29985"/>
    </ligand>
</feature>
<evidence type="ECO:0000313" key="29">
    <source>
        <dbReference type="Proteomes" id="UP000095597"/>
    </source>
</evidence>
<evidence type="ECO:0000313" key="25">
    <source>
        <dbReference type="EMBL" id="MZK10688.1"/>
    </source>
</evidence>
<feature type="binding site" evidence="16">
    <location>
        <position position="332"/>
    </location>
    <ligand>
        <name>Mg(2+)</name>
        <dbReference type="ChEBI" id="CHEBI:18420"/>
        <label>1</label>
    </ligand>
</feature>
<comment type="catalytic activity">
    <reaction evidence="13">
        <text>L-glutamate + NH4(+) + ATP = L-glutamine + ADP + phosphate + H(+)</text>
        <dbReference type="Rhea" id="RHEA:16169"/>
        <dbReference type="ChEBI" id="CHEBI:15378"/>
        <dbReference type="ChEBI" id="CHEBI:28938"/>
        <dbReference type="ChEBI" id="CHEBI:29985"/>
        <dbReference type="ChEBI" id="CHEBI:30616"/>
        <dbReference type="ChEBI" id="CHEBI:43474"/>
        <dbReference type="ChEBI" id="CHEBI:58359"/>
        <dbReference type="ChEBI" id="CHEBI:456216"/>
        <dbReference type="EC" id="6.3.1.2"/>
    </reaction>
</comment>
<dbReference type="GeneID" id="93137576"/>
<feature type="binding site" evidence="14">
    <location>
        <position position="315"/>
    </location>
    <ligand>
        <name>L-glutamate</name>
        <dbReference type="ChEBI" id="CHEBI:29985"/>
    </ligand>
</feature>
<keyword evidence="5" id="KW-0963">Cytoplasm</keyword>
<evidence type="ECO:0000256" key="12">
    <source>
        <dbReference type="ARBA" id="ARBA00030668"/>
    </source>
</evidence>
<dbReference type="SUPFAM" id="SSF55931">
    <property type="entry name" value="Glutamine synthetase/guanido kinase"/>
    <property type="match status" value="1"/>
</dbReference>
<feature type="binding site" evidence="16">
    <location>
        <position position="244"/>
    </location>
    <ligand>
        <name>Mg(2+)</name>
        <dbReference type="ChEBI" id="CHEBI:18420"/>
        <label>1</label>
    </ligand>
</feature>
<feature type="binding site" evidence="16">
    <location>
        <position position="131"/>
    </location>
    <ligand>
        <name>Mg(2+)</name>
        <dbReference type="ChEBI" id="CHEBI:18420"/>
        <label>1</label>
    </ligand>
</feature>
<dbReference type="EC" id="6.3.1.2" evidence="3"/>
<dbReference type="InterPro" id="IPR014746">
    <property type="entry name" value="Gln_synth/guanido_kin_cat_dom"/>
</dbReference>
<evidence type="ECO:0000256" key="1">
    <source>
        <dbReference type="ARBA" id="ARBA00004496"/>
    </source>
</evidence>
<feature type="binding site" evidence="14">
    <location>
        <begin position="239"/>
        <end position="240"/>
    </location>
    <ligand>
        <name>L-glutamate</name>
        <dbReference type="ChEBI" id="CHEBI:29985"/>
    </ligand>
</feature>
<dbReference type="InterPro" id="IPR004809">
    <property type="entry name" value="Gln_synth_I"/>
</dbReference>
<dbReference type="Proteomes" id="UP000449249">
    <property type="component" value="Unassembled WGS sequence"/>
</dbReference>
<comment type="similarity">
    <text evidence="2 18 19">Belongs to the glutamine synthetase family.</text>
</comment>
<evidence type="ECO:0000256" key="13">
    <source>
        <dbReference type="ARBA" id="ARBA00049436"/>
    </source>
</evidence>
<dbReference type="GO" id="GO:0046872">
    <property type="term" value="F:metal ion binding"/>
    <property type="evidence" value="ECO:0007669"/>
    <property type="project" value="UniProtKB-KW"/>
</dbReference>
<dbReference type="Pfam" id="PF03951">
    <property type="entry name" value="Gln-synt_N"/>
    <property type="match status" value="1"/>
</dbReference>
<evidence type="ECO:0000256" key="5">
    <source>
        <dbReference type="ARBA" id="ARBA00022490"/>
    </source>
</evidence>
<evidence type="ECO:0000256" key="7">
    <source>
        <dbReference type="ARBA" id="ARBA00022723"/>
    </source>
</evidence>
<dbReference type="Pfam" id="PF00120">
    <property type="entry name" value="Gln-synt_C"/>
    <property type="match status" value="1"/>
</dbReference>
<sequence length="443" mass="50530">MNNYTREDILRMVEEEDVGFIRLQFTDIFGTMKNIAITTSQLEKALDNEIMFDGSSIEGFARVEESDMYLYPNLNTFEIFPWRPQQGKVARLICDVYKPDGTPYESDPRYILKKVMEDAKEMGYEFNVGPELEFFLFHTDDDGLPTTLSHESAGYFDLGPLDLGENARRDMVLTLEDMGFEIESSHHEAAPAQHEIDFRYDEALTTADNIMTFKLVVKTIAKRHGLHATFMPKPKFGINGSGMHLNMSISRDGINVFQDASDEYGLSKEAYCFIGGIMKHMKALTFITNPSVNSYKRLIPGFEAPVYIAWSAKNRTPLIRIPGTRGEYTRVELRNPDPSANPYLALAVCLAAGLDGIKEGTMPPKAVNRNVYEMTDEERKIFGIEKLPGSLIEAAKEFQKDTFIQEILGEDLSRKYIEAKASEYQDYRIQITDWELEKYLHLL</sequence>
<organism evidence="24 28">
    <name type="scientific">Dorea longicatena</name>
    <dbReference type="NCBI Taxonomy" id="88431"/>
    <lineage>
        <taxon>Bacteria</taxon>
        <taxon>Bacillati</taxon>
        <taxon>Bacillota</taxon>
        <taxon>Clostridia</taxon>
        <taxon>Lachnospirales</taxon>
        <taxon>Lachnospiraceae</taxon>
        <taxon>Dorea</taxon>
    </lineage>
</organism>
<evidence type="ECO:0000256" key="15">
    <source>
        <dbReference type="PIRSR" id="PIRSR604809-2"/>
    </source>
</evidence>
<evidence type="ECO:0000256" key="18">
    <source>
        <dbReference type="PROSITE-ProRule" id="PRU01330"/>
    </source>
</evidence>
<dbReference type="Proteomes" id="UP000095597">
    <property type="component" value="Unassembled WGS sequence"/>
</dbReference>
<dbReference type="FunFam" id="3.10.20.70:FF:000005">
    <property type="entry name" value="Glutamine synthetase"/>
    <property type="match status" value="1"/>
</dbReference>
<keyword evidence="10 16" id="KW-0460">Magnesium</keyword>
<dbReference type="PROSITE" id="PS00180">
    <property type="entry name" value="GLNA_1"/>
    <property type="match status" value="1"/>
</dbReference>
<dbReference type="NCBIfam" id="TIGR00653">
    <property type="entry name" value="GlnA"/>
    <property type="match status" value="1"/>
</dbReference>
<dbReference type="GO" id="GO:0005524">
    <property type="term" value="F:ATP binding"/>
    <property type="evidence" value="ECO:0007669"/>
    <property type="project" value="UniProtKB-KW"/>
</dbReference>
<dbReference type="Gene3D" id="3.30.590.10">
    <property type="entry name" value="Glutamine synthetase/guanido kinase, catalytic domain"/>
    <property type="match status" value="1"/>
</dbReference>
<keyword evidence="6 24" id="KW-0436">Ligase</keyword>
<keyword evidence="9 15" id="KW-0067">ATP-binding</keyword>
<evidence type="ECO:0000256" key="6">
    <source>
        <dbReference type="ARBA" id="ARBA00022598"/>
    </source>
</evidence>
<accession>A0A174CZ74</accession>
<dbReference type="PANTHER" id="PTHR43785:SF12">
    <property type="entry name" value="TYPE-1 GLUTAMINE SYNTHETASE 2"/>
    <property type="match status" value="1"/>
</dbReference>
<evidence type="ECO:0000256" key="14">
    <source>
        <dbReference type="PIRSR" id="PIRSR604809-1"/>
    </source>
</evidence>
<evidence type="ECO:0000256" key="8">
    <source>
        <dbReference type="ARBA" id="ARBA00022741"/>
    </source>
</evidence>
<dbReference type="GO" id="GO:0004356">
    <property type="term" value="F:glutamine synthetase activity"/>
    <property type="evidence" value="ECO:0007669"/>
    <property type="project" value="UniProtKB-EC"/>
</dbReference>
<dbReference type="RefSeq" id="WP_006428434.1">
    <property type="nucleotide sequence ID" value="NZ_CABIWY010000014.1"/>
</dbReference>
<keyword evidence="17" id="KW-0597">Phosphoprotein</keyword>
<dbReference type="EMBL" id="CYYM01000001">
    <property type="protein sequence ID" value="CUN36975.1"/>
    <property type="molecule type" value="Genomic_DNA"/>
</dbReference>
<dbReference type="Proteomes" id="UP000095439">
    <property type="component" value="Unassembled WGS sequence"/>
</dbReference>
<evidence type="ECO:0000256" key="3">
    <source>
        <dbReference type="ARBA" id="ARBA00012937"/>
    </source>
</evidence>
<dbReference type="InterPro" id="IPR008146">
    <property type="entry name" value="Gln_synth_cat_dom"/>
</dbReference>
<dbReference type="AlphaFoldDB" id="A0A174CZ74"/>
<feature type="binding site" evidence="14">
    <location>
        <position position="334"/>
    </location>
    <ligand>
        <name>L-glutamate</name>
        <dbReference type="ChEBI" id="CHEBI:29985"/>
    </ligand>
</feature>
<evidence type="ECO:0000313" key="24">
    <source>
        <dbReference type="EMBL" id="CUO16896.1"/>
    </source>
</evidence>
<dbReference type="FunFam" id="3.30.590.10:FF:000003">
    <property type="entry name" value="Glutamine synthetase 2"/>
    <property type="match status" value="1"/>
</dbReference>
<name>A0A174CZ74_9FIRM</name>
<evidence type="ECO:0000259" key="20">
    <source>
        <dbReference type="PROSITE" id="PS51986"/>
    </source>
</evidence>
<reference evidence="27 28" key="1">
    <citation type="submission" date="2015-09" db="EMBL/GenBank/DDBJ databases">
        <authorList>
            <consortium name="Pathogen Informatics"/>
        </authorList>
    </citation>
    <scope>NUCLEOTIDE SEQUENCE [LARGE SCALE GENOMIC DNA]</scope>
    <source>
        <strain evidence="23 27">2789STDY5608851</strain>
        <strain evidence="24 28">2789STDY5608866</strain>
        <strain evidence="22 29">2789STDY5834961</strain>
    </source>
</reference>
<dbReference type="Gene3D" id="3.10.20.70">
    <property type="entry name" value="Glutamine synthetase, N-terminal domain"/>
    <property type="match status" value="1"/>
</dbReference>
<evidence type="ECO:0000256" key="9">
    <source>
        <dbReference type="ARBA" id="ARBA00022840"/>
    </source>
</evidence>
<evidence type="ECO:0000256" key="16">
    <source>
        <dbReference type="PIRSR" id="PIRSR604809-3"/>
    </source>
</evidence>
<feature type="binding site" evidence="16">
    <location>
        <position position="195"/>
    </location>
    <ligand>
        <name>Mg(2+)</name>
        <dbReference type="ChEBI" id="CHEBI:18420"/>
        <label>1</label>
    </ligand>
</feature>
<gene>
    <name evidence="24" type="primary">glnA_2</name>
    <name evidence="25" type="synonym">glnA</name>
    <name evidence="23" type="synonym">glnA_1</name>
    <name evidence="23" type="ORF">ERS852408_00124</name>
    <name evidence="24" type="ORF">ERS852423_02464</name>
    <name evidence="22" type="ORF">ERS852573_01563</name>
    <name evidence="26" type="ORF">GT528_00825</name>
    <name evidence="25" type="ORF">GT576_10115</name>
</gene>
<evidence type="ECO:0000256" key="17">
    <source>
        <dbReference type="PIRSR" id="PIRSR604809-50"/>
    </source>
</evidence>
<dbReference type="EMBL" id="CYXO01000008">
    <property type="protein sequence ID" value="CUN01969.1"/>
    <property type="molecule type" value="Genomic_DNA"/>
</dbReference>
<feature type="binding site" evidence="16">
    <location>
        <position position="188"/>
    </location>
    <ligand>
        <name>Mg(2+)</name>
        <dbReference type="ChEBI" id="CHEBI:18420"/>
        <label>1</label>
    </ligand>
</feature>
<evidence type="ECO:0000256" key="11">
    <source>
        <dbReference type="ARBA" id="ARBA00030136"/>
    </source>
</evidence>
<dbReference type="EMBL" id="WWSH01000007">
    <property type="protein sequence ID" value="MZK10688.1"/>
    <property type="molecule type" value="Genomic_DNA"/>
</dbReference>
<proteinExistence type="inferred from homology"/>
<evidence type="ECO:0000313" key="23">
    <source>
        <dbReference type="EMBL" id="CUN36975.1"/>
    </source>
</evidence>
<evidence type="ECO:0000313" key="22">
    <source>
        <dbReference type="EMBL" id="CUN01969.1"/>
    </source>
</evidence>
<evidence type="ECO:0000313" key="28">
    <source>
        <dbReference type="Proteomes" id="UP000095439"/>
    </source>
</evidence>
<dbReference type="InterPro" id="IPR008147">
    <property type="entry name" value="Gln_synt_N"/>
</dbReference>
<evidence type="ECO:0000256" key="19">
    <source>
        <dbReference type="RuleBase" id="RU000384"/>
    </source>
</evidence>
<dbReference type="OrthoDB" id="9807095at2"/>
<dbReference type="GO" id="GO:0006542">
    <property type="term" value="P:glutamine biosynthetic process"/>
    <property type="evidence" value="ECO:0007669"/>
    <property type="project" value="InterPro"/>
</dbReference>